<evidence type="ECO:0000259" key="5">
    <source>
        <dbReference type="SMART" id="SM00666"/>
    </source>
</evidence>
<evidence type="ECO:0000256" key="3">
    <source>
        <dbReference type="PROSITE-ProRule" id="PRU00339"/>
    </source>
</evidence>
<accession>A0A0D3H3S3</accession>
<dbReference type="PANTHER" id="PTHR46183">
    <property type="entry name" value="PROTEIN CLMP1"/>
    <property type="match status" value="1"/>
</dbReference>
<dbReference type="Pfam" id="PF00564">
    <property type="entry name" value="PB1"/>
    <property type="match status" value="1"/>
</dbReference>
<feature type="compositionally biased region" description="Polar residues" evidence="4">
    <location>
        <begin position="279"/>
        <end position="292"/>
    </location>
</feature>
<dbReference type="eggNOG" id="KOG4151">
    <property type="taxonomic scope" value="Eukaryota"/>
</dbReference>
<dbReference type="AlphaFoldDB" id="A0A0D3H3S3"/>
<sequence length="872" mass="100166">MESTTTPRGNETSELGANDGESSSRNSQPNNIEETNPLPEVSNDDAVLIIGQAIELKDEGTRLFQRRDYEEAAIKFGEAIKLLPKEHNDIAFLHCNAAACYMHMNPEDLDHAIEECNLALEASPKYTKALLKRARCFEALDKLDLACKDVQKVLSLEPSNVTALELSESIKELMEEKDVLLEKQIVSPEAEEPKAILAKDKIKRKVSRKFRNSIVEEEVWEMIHEEDMQEDDGAAEEEKCNGNNHVQNDARPEENDTEQMHIKQNRSSEEKYREETRPKQGQCSRGASNDGKTVLQHSSLNMEEMCVNLKHGQEKHQKHLKEIHVRGSHGQETHPFCSGVDKRQKHIDQIQTNSLGMQEKHTDKFERYANGSREKHFLDRHIGRGEDKQEKRSTLKPTIHGRDKHKNHKDVNKRAMKSVKFVCGDDIRIVVIPEHITLMQLMDIARYKYTPHLKSILLKFMDKEGDLVTITSTEELRWVEELDPLKPVRLYIKEVSPDREITRDLVMPTTSYSKLERNHNSMSECGSSRHGGEKNSYTDDWMVQFARLFKYHVGFDSDAYVDLRDLGMRLYYEAMEETITSEEAQEIFQSAEAKFQEMAALALFNWGNVHMSRAKKRLLLSDDASQESILLQVKNAYEWACAEYVKAGKKFEEAVDVKPDFYEGLIALGQQQFEQAKLSWRYADACKIGMGTEVLELFNHAEDNMEKGIEMWEGIEYLRVKGLSKSKKEKVLLDKLGLNGHLKEFSADEAFEQASNMRSQLNISWGTILYERSVVEFKLGLSSWEESLTEAIEKFKTGGASLPDISVMIKNHCANEKTQEGLSFKIDEIVQAWNEMYDAKKLKNGGSSFRLEPLFRRRPSKLHNILEHIHYT</sequence>
<dbReference type="EnsemblPlants" id="OBART09G01210.1">
    <property type="protein sequence ID" value="OBART09G01210.1"/>
    <property type="gene ID" value="OBART09G01210"/>
</dbReference>
<dbReference type="InterPro" id="IPR000270">
    <property type="entry name" value="PB1_dom"/>
</dbReference>
<dbReference type="Gene3D" id="3.10.20.90">
    <property type="entry name" value="Phosphatidylinositol 3-kinase Catalytic Subunit, Chain A, domain 1"/>
    <property type="match status" value="1"/>
</dbReference>
<dbReference type="InterPro" id="IPR011990">
    <property type="entry name" value="TPR-like_helical_dom_sf"/>
</dbReference>
<name>A0A0D3H3S3_9ORYZ</name>
<dbReference type="Gene3D" id="1.25.40.10">
    <property type="entry name" value="Tetratricopeptide repeat domain"/>
    <property type="match status" value="1"/>
</dbReference>
<dbReference type="InterPro" id="IPR044517">
    <property type="entry name" value="PHOX1-4"/>
</dbReference>
<dbReference type="Proteomes" id="UP000026960">
    <property type="component" value="Chromosome 9"/>
</dbReference>
<feature type="repeat" description="TPR" evidence="3">
    <location>
        <begin position="53"/>
        <end position="86"/>
    </location>
</feature>
<feature type="repeat" description="TPR" evidence="3">
    <location>
        <begin position="127"/>
        <end position="160"/>
    </location>
</feature>
<feature type="compositionally biased region" description="Basic and acidic residues" evidence="4">
    <location>
        <begin position="248"/>
        <end position="278"/>
    </location>
</feature>
<dbReference type="SUPFAM" id="SSF48452">
    <property type="entry name" value="TPR-like"/>
    <property type="match status" value="1"/>
</dbReference>
<evidence type="ECO:0000256" key="1">
    <source>
        <dbReference type="ARBA" id="ARBA00022737"/>
    </source>
</evidence>
<evidence type="ECO:0000256" key="2">
    <source>
        <dbReference type="ARBA" id="ARBA00022803"/>
    </source>
</evidence>
<evidence type="ECO:0000313" key="7">
    <source>
        <dbReference type="Proteomes" id="UP000026960"/>
    </source>
</evidence>
<protein>
    <recommendedName>
        <fullName evidence="5">PB1 domain-containing protein</fullName>
    </recommendedName>
</protein>
<reference evidence="6" key="2">
    <citation type="submission" date="2015-03" db="UniProtKB">
        <authorList>
            <consortium name="EnsemblPlants"/>
        </authorList>
    </citation>
    <scope>IDENTIFICATION</scope>
</reference>
<dbReference type="InterPro" id="IPR019734">
    <property type="entry name" value="TPR_rpt"/>
</dbReference>
<dbReference type="Gramene" id="OBART09G01210.1">
    <property type="protein sequence ID" value="OBART09G01210.1"/>
    <property type="gene ID" value="OBART09G01210"/>
</dbReference>
<evidence type="ECO:0000256" key="4">
    <source>
        <dbReference type="SAM" id="MobiDB-lite"/>
    </source>
</evidence>
<organism evidence="6">
    <name type="scientific">Oryza barthii</name>
    <dbReference type="NCBI Taxonomy" id="65489"/>
    <lineage>
        <taxon>Eukaryota</taxon>
        <taxon>Viridiplantae</taxon>
        <taxon>Streptophyta</taxon>
        <taxon>Embryophyta</taxon>
        <taxon>Tracheophyta</taxon>
        <taxon>Spermatophyta</taxon>
        <taxon>Magnoliopsida</taxon>
        <taxon>Liliopsida</taxon>
        <taxon>Poales</taxon>
        <taxon>Poaceae</taxon>
        <taxon>BOP clade</taxon>
        <taxon>Oryzoideae</taxon>
        <taxon>Oryzeae</taxon>
        <taxon>Oryzinae</taxon>
        <taxon>Oryza</taxon>
    </lineage>
</organism>
<keyword evidence="7" id="KW-1185">Reference proteome</keyword>
<dbReference type="HOGENOM" id="CLU_014258_0_0_1"/>
<dbReference type="PaxDb" id="65489-OBART09G01210.1"/>
<dbReference type="PROSITE" id="PS50005">
    <property type="entry name" value="TPR"/>
    <property type="match status" value="2"/>
</dbReference>
<dbReference type="STRING" id="65489.A0A0D3H3S3"/>
<dbReference type="CDD" id="cd05992">
    <property type="entry name" value="PB1"/>
    <property type="match status" value="1"/>
</dbReference>
<reference evidence="6" key="1">
    <citation type="journal article" date="2009" name="Rice">
        <title>De Novo Next Generation Sequencing of Plant Genomes.</title>
        <authorList>
            <person name="Rounsley S."/>
            <person name="Marri P.R."/>
            <person name="Yu Y."/>
            <person name="He R."/>
            <person name="Sisneros N."/>
            <person name="Goicoechea J.L."/>
            <person name="Lee S.J."/>
            <person name="Angelova A."/>
            <person name="Kudrna D."/>
            <person name="Luo M."/>
            <person name="Affourtit J."/>
            <person name="Desany B."/>
            <person name="Knight J."/>
            <person name="Niazi F."/>
            <person name="Egholm M."/>
            <person name="Wing R.A."/>
        </authorList>
    </citation>
    <scope>NUCLEOTIDE SEQUENCE [LARGE SCALE GENOMIC DNA]</scope>
    <source>
        <strain evidence="6">cv. IRGC 105608</strain>
    </source>
</reference>
<feature type="compositionally biased region" description="Polar residues" evidence="4">
    <location>
        <begin position="1"/>
        <end position="34"/>
    </location>
</feature>
<keyword evidence="1" id="KW-0677">Repeat</keyword>
<dbReference type="SMART" id="SM00666">
    <property type="entry name" value="PB1"/>
    <property type="match status" value="1"/>
</dbReference>
<evidence type="ECO:0000313" key="6">
    <source>
        <dbReference type="EnsemblPlants" id="OBART09G01210.1"/>
    </source>
</evidence>
<dbReference type="SMART" id="SM00028">
    <property type="entry name" value="TPR"/>
    <property type="match status" value="3"/>
</dbReference>
<dbReference type="SUPFAM" id="SSF54277">
    <property type="entry name" value="CAD &amp; PB1 domains"/>
    <property type="match status" value="1"/>
</dbReference>
<keyword evidence="2 3" id="KW-0802">TPR repeat</keyword>
<feature type="region of interest" description="Disordered" evidence="4">
    <location>
        <begin position="1"/>
        <end position="40"/>
    </location>
</feature>
<feature type="region of interest" description="Disordered" evidence="4">
    <location>
        <begin position="227"/>
        <end position="292"/>
    </location>
</feature>
<dbReference type="PANTHER" id="PTHR46183:SF3">
    <property type="entry name" value="OCTICOSAPEPTIDE_PHOX_BEM1P (PB1) DOMAIN-CONTAINING PROTEIN _ TETRATRICOPEPTIDE REPEAT (TPR)-CONTAINING PROTEIN"/>
    <property type="match status" value="1"/>
</dbReference>
<proteinExistence type="predicted"/>
<feature type="domain" description="PB1" evidence="5">
    <location>
        <begin position="416"/>
        <end position="495"/>
    </location>
</feature>